<name>A0ABW3QMT1_9BACT</name>
<evidence type="ECO:0000313" key="5">
    <source>
        <dbReference type="Proteomes" id="UP001597116"/>
    </source>
</evidence>
<dbReference type="Pfam" id="PF01784">
    <property type="entry name" value="DUF34_NIF3"/>
    <property type="match status" value="1"/>
</dbReference>
<keyword evidence="2" id="KW-0479">Metal-binding</keyword>
<dbReference type="RefSeq" id="WP_265992921.1">
    <property type="nucleotide sequence ID" value="NZ_CP110973.1"/>
</dbReference>
<evidence type="ECO:0000256" key="2">
    <source>
        <dbReference type="ARBA" id="ARBA00022723"/>
    </source>
</evidence>
<proteinExistence type="inferred from homology"/>
<dbReference type="Gene3D" id="3.40.1390.30">
    <property type="entry name" value="NIF3 (NGG1p interacting factor 3)-like"/>
    <property type="match status" value="2"/>
</dbReference>
<feature type="signal peptide" evidence="3">
    <location>
        <begin position="1"/>
        <end position="21"/>
    </location>
</feature>
<dbReference type="InterPro" id="IPR036069">
    <property type="entry name" value="DUF34/NIF3_sf"/>
</dbReference>
<evidence type="ECO:0000313" key="4">
    <source>
        <dbReference type="EMBL" id="MFD1142430.1"/>
    </source>
</evidence>
<comment type="caution">
    <text evidence="4">The sequence shown here is derived from an EMBL/GenBank/DDBJ whole genome shotgun (WGS) entry which is preliminary data.</text>
</comment>
<evidence type="ECO:0000256" key="1">
    <source>
        <dbReference type="ARBA" id="ARBA00006964"/>
    </source>
</evidence>
<organism evidence="4 5">
    <name type="scientific">Larkinella insperata</name>
    <dbReference type="NCBI Taxonomy" id="332158"/>
    <lineage>
        <taxon>Bacteria</taxon>
        <taxon>Pseudomonadati</taxon>
        <taxon>Bacteroidota</taxon>
        <taxon>Cytophagia</taxon>
        <taxon>Cytophagales</taxon>
        <taxon>Spirosomataceae</taxon>
        <taxon>Larkinella</taxon>
    </lineage>
</organism>
<dbReference type="InterPro" id="IPR002678">
    <property type="entry name" value="DUF34/NIF3"/>
</dbReference>
<keyword evidence="5" id="KW-1185">Reference proteome</keyword>
<sequence>MTTTFKASRRSFLLASLGLTAAQIIRTPYAEPLTVGQVIDRIKTNVGISWREQTVDNLIMGTREQTVKGIATTMMATLEVLQRAAAKGMNLVITHEPTYFSHQDRIEPIEQDALYQHKRDFIRKHGLAIFHFHDHWHGRRPDGIATGMIRELGWEKSADPQQPKLFTFDETSLARFAQSIESKLKIRTMRVVGDPTLRVKRVMASWGNVSLMPGIPYLAQADVLVVGETHEWELVEYVQDAIASGQKKALIILGHLVSEQAGMKYCAEWLKEFIQEVPIEFIPSAEPFWRPDKPVK</sequence>
<dbReference type="Proteomes" id="UP001597116">
    <property type="component" value="Unassembled WGS sequence"/>
</dbReference>
<dbReference type="SUPFAM" id="SSF102705">
    <property type="entry name" value="NIF3 (NGG1p interacting factor 3)-like"/>
    <property type="match status" value="1"/>
</dbReference>
<dbReference type="PANTHER" id="PTHR13799">
    <property type="entry name" value="NGG1 INTERACTING FACTOR 3"/>
    <property type="match status" value="1"/>
</dbReference>
<dbReference type="EMBL" id="JBHTLP010000008">
    <property type="protein sequence ID" value="MFD1142430.1"/>
    <property type="molecule type" value="Genomic_DNA"/>
</dbReference>
<protein>
    <submittedName>
        <fullName evidence="4">Nif3-like dinuclear metal center hexameric protein</fullName>
    </submittedName>
</protein>
<keyword evidence="3" id="KW-0732">Signal</keyword>
<gene>
    <name evidence="4" type="ORF">ACFQ4C_14995</name>
</gene>
<evidence type="ECO:0000256" key="3">
    <source>
        <dbReference type="SAM" id="SignalP"/>
    </source>
</evidence>
<reference evidence="5" key="1">
    <citation type="journal article" date="2019" name="Int. J. Syst. Evol. Microbiol.">
        <title>The Global Catalogue of Microorganisms (GCM) 10K type strain sequencing project: providing services to taxonomists for standard genome sequencing and annotation.</title>
        <authorList>
            <consortium name="The Broad Institute Genomics Platform"/>
            <consortium name="The Broad Institute Genome Sequencing Center for Infectious Disease"/>
            <person name="Wu L."/>
            <person name="Ma J."/>
        </authorList>
    </citation>
    <scope>NUCLEOTIDE SEQUENCE [LARGE SCALE GENOMIC DNA]</scope>
    <source>
        <strain evidence="5">CCUG 55608</strain>
    </source>
</reference>
<comment type="similarity">
    <text evidence="1">Belongs to the GTP cyclohydrolase I type 2/NIF3 family.</text>
</comment>
<dbReference type="PANTHER" id="PTHR13799:SF14">
    <property type="entry name" value="GTP CYCLOHYDROLASE 1 TYPE 2 HOMOLOG"/>
    <property type="match status" value="1"/>
</dbReference>
<feature type="chain" id="PRO_5046675810" evidence="3">
    <location>
        <begin position="22"/>
        <end position="296"/>
    </location>
</feature>
<accession>A0ABW3QMT1</accession>